<gene>
    <name evidence="5" type="ORF">RMCT_1088</name>
</gene>
<dbReference type="InterPro" id="IPR035418">
    <property type="entry name" value="AraC-bd_2"/>
</dbReference>
<name>A0A100XCL8_MYCTH</name>
<keyword evidence="1" id="KW-0805">Transcription regulation</keyword>
<reference evidence="5 6" key="1">
    <citation type="journal article" date="2016" name="Genome Announc.">
        <title>Draft Genome Sequences of Five Rapidly Growing Mycobacterium Species, M. thermoresistibile, M. fortuitum subsp. acetamidolyticum, M. canariasense, M. brisbanense, and M. novocastrense.</title>
        <authorList>
            <person name="Katahira K."/>
            <person name="Ogura Y."/>
            <person name="Gotoh Y."/>
            <person name="Hayashi T."/>
        </authorList>
    </citation>
    <scope>NUCLEOTIDE SEQUENCE [LARGE SCALE GENOMIC DNA]</scope>
    <source>
        <strain evidence="5 6">JCM6362</strain>
    </source>
</reference>
<dbReference type="PROSITE" id="PS01124">
    <property type="entry name" value="HTH_ARAC_FAMILY_2"/>
    <property type="match status" value="1"/>
</dbReference>
<dbReference type="OrthoDB" id="5464689at2"/>
<dbReference type="STRING" id="1797.RMCT_1088"/>
<evidence type="ECO:0000313" key="6">
    <source>
        <dbReference type="Proteomes" id="UP000069654"/>
    </source>
</evidence>
<keyword evidence="2" id="KW-0238">DNA-binding</keyword>
<evidence type="ECO:0000259" key="4">
    <source>
        <dbReference type="PROSITE" id="PS01124"/>
    </source>
</evidence>
<dbReference type="SMART" id="SM00342">
    <property type="entry name" value="HTH_ARAC"/>
    <property type="match status" value="1"/>
</dbReference>
<dbReference type="GO" id="GO:0003700">
    <property type="term" value="F:DNA-binding transcription factor activity"/>
    <property type="evidence" value="ECO:0007669"/>
    <property type="project" value="InterPro"/>
</dbReference>
<evidence type="ECO:0000256" key="2">
    <source>
        <dbReference type="ARBA" id="ARBA00023125"/>
    </source>
</evidence>
<dbReference type="Pfam" id="PF14525">
    <property type="entry name" value="AraC_binding_2"/>
    <property type="match status" value="1"/>
</dbReference>
<reference evidence="6" key="2">
    <citation type="submission" date="2016-02" db="EMBL/GenBank/DDBJ databases">
        <title>Draft genome sequence of five rapidly growing Mycobacterium species.</title>
        <authorList>
            <person name="Katahira K."/>
            <person name="Gotou Y."/>
            <person name="Iida K."/>
            <person name="Ogura Y."/>
            <person name="Hayashi T."/>
        </authorList>
    </citation>
    <scope>NUCLEOTIDE SEQUENCE [LARGE SCALE GENOMIC DNA]</scope>
    <source>
        <strain evidence="6">JCM6362</strain>
    </source>
</reference>
<sequence>MSRLTRLGFIDVRRTSNPVRRKVRSRGVPPSLVDNEIFYTEDVAEAARLTGQVLAPLTLTVGAPDSAGFAATAHGVRLRNVSMLYLDLHVPCALDIPRLGAYFAVHMPLNGSAEVHHRGRQFQITPVRSLVTSPRGPLRIAFEHDSPQLVIRIEEAAMAAHLTRLLGRRLRRPLEFDPEFDMTTEAAMRWHTAVQLIHTEVFHPGSLVQRGQGIGPVEELVMSSLLQLQPSTYYDELLRPPPQPGQRRAVVRAAMNYIEEHLAERITVESVAKAVHVSVRSIQQNFRDELGLTPMEFVRERRLQRVHEELTDAIPSDGVTVTAVAQRWGFQHLGSFAVEYRKRWGETPSETLRR</sequence>
<dbReference type="InterPro" id="IPR050204">
    <property type="entry name" value="AraC_XylS_family_regulators"/>
</dbReference>
<dbReference type="Proteomes" id="UP000069654">
    <property type="component" value="Unassembled WGS sequence"/>
</dbReference>
<dbReference type="Gene3D" id="1.10.10.60">
    <property type="entry name" value="Homeodomain-like"/>
    <property type="match status" value="1"/>
</dbReference>
<dbReference type="OMA" id="SADCEQF"/>
<dbReference type="EMBL" id="BCTB01000005">
    <property type="protein sequence ID" value="GAT14117.1"/>
    <property type="molecule type" value="Genomic_DNA"/>
</dbReference>
<dbReference type="PANTHER" id="PTHR46796">
    <property type="entry name" value="HTH-TYPE TRANSCRIPTIONAL ACTIVATOR RHAS-RELATED"/>
    <property type="match status" value="1"/>
</dbReference>
<dbReference type="InterPro" id="IPR018060">
    <property type="entry name" value="HTH_AraC"/>
</dbReference>
<proteinExistence type="predicted"/>
<accession>A0A100XCL8</accession>
<evidence type="ECO:0000256" key="1">
    <source>
        <dbReference type="ARBA" id="ARBA00023015"/>
    </source>
</evidence>
<feature type="domain" description="HTH araC/xylS-type" evidence="4">
    <location>
        <begin position="252"/>
        <end position="354"/>
    </location>
</feature>
<comment type="caution">
    <text evidence="5">The sequence shown here is derived from an EMBL/GenBank/DDBJ whole genome shotgun (WGS) entry which is preliminary data.</text>
</comment>
<dbReference type="GO" id="GO:0043565">
    <property type="term" value="F:sequence-specific DNA binding"/>
    <property type="evidence" value="ECO:0007669"/>
    <property type="project" value="InterPro"/>
</dbReference>
<dbReference type="SUPFAM" id="SSF46689">
    <property type="entry name" value="Homeodomain-like"/>
    <property type="match status" value="2"/>
</dbReference>
<keyword evidence="3" id="KW-0804">Transcription</keyword>
<dbReference type="Pfam" id="PF12833">
    <property type="entry name" value="HTH_18"/>
    <property type="match status" value="1"/>
</dbReference>
<dbReference type="RefSeq" id="WP_003925665.1">
    <property type="nucleotide sequence ID" value="NZ_BCTB01000005.1"/>
</dbReference>
<dbReference type="AlphaFoldDB" id="A0A100XCL8"/>
<protein>
    <submittedName>
        <fullName evidence="5">Transcriptional regulator</fullName>
    </submittedName>
</protein>
<organism evidence="5 6">
    <name type="scientific">Mycolicibacterium thermoresistibile</name>
    <name type="common">Mycobacterium thermoresistibile</name>
    <dbReference type="NCBI Taxonomy" id="1797"/>
    <lineage>
        <taxon>Bacteria</taxon>
        <taxon>Bacillati</taxon>
        <taxon>Actinomycetota</taxon>
        <taxon>Actinomycetes</taxon>
        <taxon>Mycobacteriales</taxon>
        <taxon>Mycobacteriaceae</taxon>
        <taxon>Mycolicibacterium</taxon>
    </lineage>
</organism>
<evidence type="ECO:0000256" key="3">
    <source>
        <dbReference type="ARBA" id="ARBA00023163"/>
    </source>
</evidence>
<evidence type="ECO:0000313" key="5">
    <source>
        <dbReference type="EMBL" id="GAT14117.1"/>
    </source>
</evidence>
<dbReference type="InterPro" id="IPR009057">
    <property type="entry name" value="Homeodomain-like_sf"/>
</dbReference>